<gene>
    <name evidence="1" type="ORF">ATN84_05530</name>
</gene>
<organism evidence="1 2">
    <name type="scientific">Paramesorhizobium deserti</name>
    <dbReference type="NCBI Taxonomy" id="1494590"/>
    <lineage>
        <taxon>Bacteria</taxon>
        <taxon>Pseudomonadati</taxon>
        <taxon>Pseudomonadota</taxon>
        <taxon>Alphaproteobacteria</taxon>
        <taxon>Hyphomicrobiales</taxon>
        <taxon>Phyllobacteriaceae</taxon>
        <taxon>Paramesorhizobium</taxon>
    </lineage>
</organism>
<dbReference type="EMBL" id="LNTU01000001">
    <property type="protein sequence ID" value="KXF79187.1"/>
    <property type="molecule type" value="Genomic_DNA"/>
</dbReference>
<dbReference type="AlphaFoldDB" id="A0A135I172"/>
<dbReference type="STRING" id="1494590.ATN84_05530"/>
<comment type="caution">
    <text evidence="1">The sequence shown here is derived from an EMBL/GenBank/DDBJ whole genome shotgun (WGS) entry which is preliminary data.</text>
</comment>
<proteinExistence type="predicted"/>
<evidence type="ECO:0000313" key="2">
    <source>
        <dbReference type="Proteomes" id="UP000070107"/>
    </source>
</evidence>
<evidence type="ECO:0000313" key="1">
    <source>
        <dbReference type="EMBL" id="KXF79187.1"/>
    </source>
</evidence>
<name>A0A135I172_9HYPH</name>
<sequence length="355" mass="40162">MEVEDIPEVGRIFFRVFRKKPIDSPDEFNRYFKELFFTSPIYCRDNGSVVHEGPDGRIDSVISVIPMQYSVFGQPMTARLLCTYMVDPAAPPRGPAKLTLAFRRKDFCFTDSASPVSANHFKAVGGVSLPVHGLEWRRTFRPAALLAHHSSRRMPFLHHLPSRFLARPLDNIARRKICGLSVETPPGVHDEPMSLDAFLTHAPAFLADYSVRPIWSKPELEWIMRVAALNGEWGPPRMRAVLDRQERLCGCFIYFGRPGSIAQVLNVLPARGREQAVIGRMLHHLDAAGYIAAEGRVQPRHLDALSRHRAMTFQHRAHVCVSSSHADIRESIERNDIYIGGLAGESWSRLMSDFR</sequence>
<evidence type="ECO:0008006" key="3">
    <source>
        <dbReference type="Google" id="ProtNLM"/>
    </source>
</evidence>
<keyword evidence="2" id="KW-1185">Reference proteome</keyword>
<protein>
    <recommendedName>
        <fullName evidence="3">GNAT family N-acetyltransferase</fullName>
    </recommendedName>
</protein>
<reference evidence="1 2" key="1">
    <citation type="submission" date="2015-11" db="EMBL/GenBank/DDBJ databases">
        <title>Draft genome sequence of Paramesorhizobium deserti A-3-E, a strain highly resistant to diverse beta-lactam antibiotics.</title>
        <authorList>
            <person name="Lv R."/>
            <person name="Yang X."/>
            <person name="Fang N."/>
            <person name="Guo J."/>
            <person name="Luo X."/>
            <person name="Peng F."/>
            <person name="Yang R."/>
            <person name="Cui Y."/>
            <person name="Fang C."/>
            <person name="Song Y."/>
        </authorList>
    </citation>
    <scope>NUCLEOTIDE SEQUENCE [LARGE SCALE GENOMIC DNA]</scope>
    <source>
        <strain evidence="1 2">A-3-E</strain>
    </source>
</reference>
<dbReference type="Proteomes" id="UP000070107">
    <property type="component" value="Unassembled WGS sequence"/>
</dbReference>
<accession>A0A135I172</accession>